<dbReference type="EMBL" id="LSRX01001012">
    <property type="protein sequence ID" value="OLP84865.1"/>
    <property type="molecule type" value="Genomic_DNA"/>
</dbReference>
<dbReference type="AlphaFoldDB" id="A0A1Q9CPQ6"/>
<keyword evidence="3" id="KW-1185">Reference proteome</keyword>
<protein>
    <recommendedName>
        <fullName evidence="1">THAP4-like heme-binding domain-containing protein</fullName>
    </recommendedName>
</protein>
<accession>A0A1Q9CPQ6</accession>
<evidence type="ECO:0000313" key="3">
    <source>
        <dbReference type="Proteomes" id="UP000186817"/>
    </source>
</evidence>
<feature type="domain" description="THAP4-like heme-binding" evidence="1">
    <location>
        <begin position="121"/>
        <end position="279"/>
    </location>
</feature>
<dbReference type="Gene3D" id="2.40.128.20">
    <property type="match status" value="1"/>
</dbReference>
<gene>
    <name evidence="2" type="ORF">AK812_SmicGene34214</name>
</gene>
<dbReference type="OrthoDB" id="58529at2759"/>
<dbReference type="InterPro" id="IPR012674">
    <property type="entry name" value="Calycin"/>
</dbReference>
<dbReference type="SUPFAM" id="SSF50814">
    <property type="entry name" value="Lipocalins"/>
    <property type="match status" value="1"/>
</dbReference>
<name>A0A1Q9CPQ6_SYMMI</name>
<reference evidence="2 3" key="1">
    <citation type="submission" date="2016-02" db="EMBL/GenBank/DDBJ databases">
        <title>Genome analysis of coral dinoflagellate symbionts highlights evolutionary adaptations to a symbiotic lifestyle.</title>
        <authorList>
            <person name="Aranda M."/>
            <person name="Li Y."/>
            <person name="Liew Y.J."/>
            <person name="Baumgarten S."/>
            <person name="Simakov O."/>
            <person name="Wilson M."/>
            <person name="Piel J."/>
            <person name="Ashoor H."/>
            <person name="Bougouffa S."/>
            <person name="Bajic V.B."/>
            <person name="Ryu T."/>
            <person name="Ravasi T."/>
            <person name="Bayer T."/>
            <person name="Micklem G."/>
            <person name="Kim H."/>
            <person name="Bhak J."/>
            <person name="Lajeunesse T.C."/>
            <person name="Voolstra C.R."/>
        </authorList>
    </citation>
    <scope>NUCLEOTIDE SEQUENCE [LARGE SCALE GENOMIC DNA]</scope>
    <source>
        <strain evidence="2 3">CCMP2467</strain>
    </source>
</reference>
<comment type="caution">
    <text evidence="2">The sequence shown here is derived from an EMBL/GenBank/DDBJ whole genome shotgun (WGS) entry which is preliminary data.</text>
</comment>
<dbReference type="InterPro" id="IPR014878">
    <property type="entry name" value="THAP4-like_heme-bd"/>
</dbReference>
<evidence type="ECO:0000313" key="2">
    <source>
        <dbReference type="EMBL" id="OLP84865.1"/>
    </source>
</evidence>
<organism evidence="2 3">
    <name type="scientific">Symbiodinium microadriaticum</name>
    <name type="common">Dinoflagellate</name>
    <name type="synonym">Zooxanthella microadriatica</name>
    <dbReference type="NCBI Taxonomy" id="2951"/>
    <lineage>
        <taxon>Eukaryota</taxon>
        <taxon>Sar</taxon>
        <taxon>Alveolata</taxon>
        <taxon>Dinophyceae</taxon>
        <taxon>Suessiales</taxon>
        <taxon>Symbiodiniaceae</taxon>
        <taxon>Symbiodinium</taxon>
    </lineage>
</organism>
<dbReference type="Pfam" id="PF08768">
    <property type="entry name" value="THAP4_heme-bd"/>
    <property type="match status" value="1"/>
</dbReference>
<evidence type="ECO:0000259" key="1">
    <source>
        <dbReference type="Pfam" id="PF08768"/>
    </source>
</evidence>
<dbReference type="Proteomes" id="UP000186817">
    <property type="component" value="Unassembled WGS sequence"/>
</dbReference>
<sequence>MRALGPTAISNLRWWRTITSKMFANSLWQAQKLLHGSQSHIMLPLSLVATASVLVLYKHWQDDQGGDPTKTFLSLIVVQMLPLVFLEKKILSCPDPVSMLSHFGSKSKPFVMSAMAFPGPAFLLGTWKGRGKVLPRGVDYLETFTCLLLRSEPAMVINWQQFTKNAESLKPMHAENGFLKILPKPEGGEVKKAKLMLSHPFSVNEYYKSGQFDFTQNVFECAAETEDCFQRGPTAGGKLATGSRRVYKLTEEGKLVYDMFLRTEGSEEFVHHLHCELEKEETS</sequence>
<proteinExistence type="predicted"/>